<dbReference type="RefSeq" id="WP_116302056.1">
    <property type="nucleotide sequence ID" value="NZ_NFZV01000008.1"/>
</dbReference>
<name>A0A3E0WWN6_9GAMM</name>
<accession>A0A3E0WWN6</accession>
<protein>
    <submittedName>
        <fullName evidence="1">Methylase</fullName>
    </submittedName>
</protein>
<proteinExistence type="predicted"/>
<dbReference type="PANTHER" id="PTHR20974:SF0">
    <property type="entry name" value="UPF0585 PROTEIN CG18661"/>
    <property type="match status" value="1"/>
</dbReference>
<dbReference type="AlphaFoldDB" id="A0A3E0WWN6"/>
<gene>
    <name evidence="1" type="ORF">CAL65_09700</name>
</gene>
<keyword evidence="2" id="KW-1185">Reference proteome</keyword>
<keyword evidence="1" id="KW-0808">Transferase</keyword>
<dbReference type="EMBL" id="NFZW01000008">
    <property type="protein sequence ID" value="RFA36799.1"/>
    <property type="molecule type" value="Genomic_DNA"/>
</dbReference>
<comment type="caution">
    <text evidence="1">The sequence shown here is derived from an EMBL/GenBank/DDBJ whole genome shotgun (WGS) entry which is preliminary data.</text>
</comment>
<sequence length="200" mass="22517">MNNLPFSQACENNRAPILAVLKSAFAHCSRVLEIGSGTGQHGVYFAPELRHLVWQTSDLAEHHSAILAWQHAYPAENLLPPIIVDLREDNWPGDFDAVFSANTAHIVGWPLVEQMFALVGRHLPKGGVFALYGPFNYNGEYTSDSNRTFDHMLRRRNPASGIRDFEQIVATANRHGLMLQHDHAMPANNRLLQFRKLTPE</sequence>
<dbReference type="Pfam" id="PF06080">
    <property type="entry name" value="DUF938"/>
    <property type="match status" value="1"/>
</dbReference>
<organism evidence="1 2">
    <name type="scientific">Alkalilimnicola ehrlichii</name>
    <dbReference type="NCBI Taxonomy" id="351052"/>
    <lineage>
        <taxon>Bacteria</taxon>
        <taxon>Pseudomonadati</taxon>
        <taxon>Pseudomonadota</taxon>
        <taxon>Gammaproteobacteria</taxon>
        <taxon>Chromatiales</taxon>
        <taxon>Ectothiorhodospiraceae</taxon>
        <taxon>Alkalilimnicola</taxon>
    </lineage>
</organism>
<reference evidence="2" key="1">
    <citation type="submission" date="2017-05" db="EMBL/GenBank/DDBJ databases">
        <authorList>
            <person name="Sharma S."/>
            <person name="Sidhu C."/>
            <person name="Pinnaka A.K."/>
        </authorList>
    </citation>
    <scope>NUCLEOTIDE SEQUENCE [LARGE SCALE GENOMIC DNA]</scope>
    <source>
        <strain evidence="2">AK93</strain>
    </source>
</reference>
<dbReference type="Gene3D" id="3.40.50.150">
    <property type="entry name" value="Vaccinia Virus protein VP39"/>
    <property type="match status" value="1"/>
</dbReference>
<dbReference type="OrthoDB" id="5563826at2"/>
<dbReference type="Proteomes" id="UP000256763">
    <property type="component" value="Unassembled WGS sequence"/>
</dbReference>
<evidence type="ECO:0000313" key="1">
    <source>
        <dbReference type="EMBL" id="RFA36799.1"/>
    </source>
</evidence>
<dbReference type="GO" id="GO:0032259">
    <property type="term" value="P:methylation"/>
    <property type="evidence" value="ECO:0007669"/>
    <property type="project" value="UniProtKB-KW"/>
</dbReference>
<dbReference type="GO" id="GO:0008168">
    <property type="term" value="F:methyltransferase activity"/>
    <property type="evidence" value="ECO:0007669"/>
    <property type="project" value="UniProtKB-KW"/>
</dbReference>
<dbReference type="PANTHER" id="PTHR20974">
    <property type="entry name" value="UPF0585 PROTEIN CG18661"/>
    <property type="match status" value="1"/>
</dbReference>
<evidence type="ECO:0000313" key="2">
    <source>
        <dbReference type="Proteomes" id="UP000256763"/>
    </source>
</evidence>
<keyword evidence="1" id="KW-0489">Methyltransferase</keyword>
<dbReference type="SUPFAM" id="SSF53335">
    <property type="entry name" value="S-adenosyl-L-methionine-dependent methyltransferases"/>
    <property type="match status" value="1"/>
</dbReference>
<dbReference type="CDD" id="cd02440">
    <property type="entry name" value="AdoMet_MTases"/>
    <property type="match status" value="1"/>
</dbReference>
<dbReference type="InterPro" id="IPR010342">
    <property type="entry name" value="DUF938"/>
</dbReference>
<dbReference type="InterPro" id="IPR029063">
    <property type="entry name" value="SAM-dependent_MTases_sf"/>
</dbReference>